<dbReference type="OrthoDB" id="1729737at2759"/>
<evidence type="ECO:0000313" key="1">
    <source>
        <dbReference type="EMBL" id="RNF22565.1"/>
    </source>
</evidence>
<evidence type="ECO:0000313" key="2">
    <source>
        <dbReference type="Proteomes" id="UP000284403"/>
    </source>
</evidence>
<dbReference type="InterPro" id="IPR007858">
    <property type="entry name" value="Dpy-30_motif"/>
</dbReference>
<keyword evidence="1" id="KW-0808">Transferase</keyword>
<proteinExistence type="predicted"/>
<reference evidence="1 2" key="1">
    <citation type="journal article" date="2018" name="BMC Genomics">
        <title>Genomic comparison of Trypanosoma conorhini and Trypanosoma rangeli to Trypanosoma cruzi strains of high and low virulence.</title>
        <authorList>
            <person name="Bradwell K.R."/>
            <person name="Koparde V.N."/>
            <person name="Matveyev A.V."/>
            <person name="Serrano M.G."/>
            <person name="Alves J.M."/>
            <person name="Parikh H."/>
            <person name="Huang B."/>
            <person name="Lee V."/>
            <person name="Espinosa-Alvarez O."/>
            <person name="Ortiz P.A."/>
            <person name="Costa-Martins A.G."/>
            <person name="Teixeira M.M."/>
            <person name="Buck G.A."/>
        </authorList>
    </citation>
    <scope>NUCLEOTIDE SEQUENCE [LARGE SCALE GENOMIC DNA]</scope>
    <source>
        <strain evidence="1 2">025E</strain>
    </source>
</reference>
<organism evidence="1 2">
    <name type="scientific">Trypanosoma conorhini</name>
    <dbReference type="NCBI Taxonomy" id="83891"/>
    <lineage>
        <taxon>Eukaryota</taxon>
        <taxon>Discoba</taxon>
        <taxon>Euglenozoa</taxon>
        <taxon>Kinetoplastea</taxon>
        <taxon>Metakinetoplastina</taxon>
        <taxon>Trypanosomatida</taxon>
        <taxon>Trypanosomatidae</taxon>
        <taxon>Trypanosoma</taxon>
    </lineage>
</organism>
<dbReference type="GO" id="GO:0016301">
    <property type="term" value="F:kinase activity"/>
    <property type="evidence" value="ECO:0007669"/>
    <property type="project" value="UniProtKB-KW"/>
</dbReference>
<sequence>MTSALSGVVSKAALFVRPQYAQERDLLSVIKFKLYEAGFIIVHEEYRRINEEMADTIGVQLDRAAFLSGSAAPVVPSESVGGSHPMFTCQHATSVPMGPQELVGHVYLYVLARRDCHAELLKWLDHVFAETDFTSLLMSIQEKAAHEGANAAAAAAPKEGDEEEIPEQTWIPCPLFCNAAAVAAKQVVQLLFPRMLVQEVPNAAASREYVQAELKGTLLPALVELSKAKPENPIRWLAERLLNTNTRAPPLIPASGLNGTS</sequence>
<dbReference type="Gene3D" id="1.20.890.10">
    <property type="entry name" value="cAMP-dependent protein kinase regulatory subunit, dimerization-anchoring domain"/>
    <property type="match status" value="1"/>
</dbReference>
<dbReference type="AlphaFoldDB" id="A0A422PXU1"/>
<dbReference type="Pfam" id="PF05186">
    <property type="entry name" value="Dpy-30"/>
    <property type="match status" value="1"/>
</dbReference>
<dbReference type="Proteomes" id="UP000284403">
    <property type="component" value="Unassembled WGS sequence"/>
</dbReference>
<keyword evidence="1" id="KW-0418">Kinase</keyword>
<comment type="caution">
    <text evidence="1">The sequence shown here is derived from an EMBL/GenBank/DDBJ whole genome shotgun (WGS) entry which is preliminary data.</text>
</comment>
<dbReference type="CDD" id="cd22958">
    <property type="entry name" value="DD_DPY30_SDC1-like"/>
    <property type="match status" value="1"/>
</dbReference>
<name>A0A422PXU1_9TRYP</name>
<dbReference type="EMBL" id="MKKU01000135">
    <property type="protein sequence ID" value="RNF22565.1"/>
    <property type="molecule type" value="Genomic_DNA"/>
</dbReference>
<dbReference type="GeneID" id="40316663"/>
<dbReference type="RefSeq" id="XP_029229883.1">
    <property type="nucleotide sequence ID" value="XM_029369974.1"/>
</dbReference>
<accession>A0A422PXU1</accession>
<gene>
    <name evidence="1" type="ORF">Tco025E_03052</name>
</gene>
<protein>
    <submittedName>
        <fullName evidence="1">Nucleoside-diphosphate kinase</fullName>
    </submittedName>
</protein>
<keyword evidence="2" id="KW-1185">Reference proteome</keyword>